<protein>
    <submittedName>
        <fullName evidence="1 3">Uncharacterized protein</fullName>
    </submittedName>
</protein>
<organism evidence="3">
    <name type="scientific">Anisakis simplex</name>
    <name type="common">Herring worm</name>
    <dbReference type="NCBI Taxonomy" id="6269"/>
    <lineage>
        <taxon>Eukaryota</taxon>
        <taxon>Metazoa</taxon>
        <taxon>Ecdysozoa</taxon>
        <taxon>Nematoda</taxon>
        <taxon>Chromadorea</taxon>
        <taxon>Rhabditida</taxon>
        <taxon>Spirurina</taxon>
        <taxon>Ascaridomorpha</taxon>
        <taxon>Ascaridoidea</taxon>
        <taxon>Anisakidae</taxon>
        <taxon>Anisakis</taxon>
        <taxon>Anisakis simplex complex</taxon>
    </lineage>
</organism>
<sequence length="139" mass="15558">MMMMRNNAATVNGFASPEPETAFTNGDCFNMRPKAVRSLSTISGRVSANHDDRPFGSTFTLRPRRSTEFVDRDPISDESRCDYLDLLDLGSLQQSKSEHELTSVAKGTLQAAQPLRGAQRPHFGSVECIHREDIRYLHS</sequence>
<reference evidence="3" key="1">
    <citation type="submission" date="2017-02" db="UniProtKB">
        <authorList>
            <consortium name="WormBaseParasite"/>
        </authorList>
    </citation>
    <scope>IDENTIFICATION</scope>
</reference>
<dbReference type="AlphaFoldDB" id="A0A0M3K7H8"/>
<evidence type="ECO:0000313" key="3">
    <source>
        <dbReference type="WBParaSite" id="ASIM_0001691901-mRNA-1"/>
    </source>
</evidence>
<reference evidence="1 2" key="2">
    <citation type="submission" date="2018-11" db="EMBL/GenBank/DDBJ databases">
        <authorList>
            <consortium name="Pathogen Informatics"/>
        </authorList>
    </citation>
    <scope>NUCLEOTIDE SEQUENCE [LARGE SCALE GENOMIC DNA]</scope>
</reference>
<name>A0A0M3K7H8_ANISI</name>
<gene>
    <name evidence="1" type="ORF">ASIM_LOCUS16326</name>
</gene>
<evidence type="ECO:0000313" key="2">
    <source>
        <dbReference type="Proteomes" id="UP000267096"/>
    </source>
</evidence>
<dbReference type="WBParaSite" id="ASIM_0001691901-mRNA-1">
    <property type="protein sequence ID" value="ASIM_0001691901-mRNA-1"/>
    <property type="gene ID" value="ASIM_0001691901"/>
</dbReference>
<dbReference type="Proteomes" id="UP000267096">
    <property type="component" value="Unassembled WGS sequence"/>
</dbReference>
<dbReference type="EMBL" id="UYRR01032992">
    <property type="protein sequence ID" value="VDK57461.1"/>
    <property type="molecule type" value="Genomic_DNA"/>
</dbReference>
<proteinExistence type="predicted"/>
<accession>A0A0M3K7H8</accession>
<dbReference type="OrthoDB" id="5853103at2759"/>
<keyword evidence="2" id="KW-1185">Reference proteome</keyword>
<evidence type="ECO:0000313" key="1">
    <source>
        <dbReference type="EMBL" id="VDK57461.1"/>
    </source>
</evidence>